<comment type="function">
    <text evidence="8">Nucleotidyltransferase involved in the post-translational modification of proteins. It can catalyze the addition of adenosine monophosphate (AMP) or uridine monophosphate (UMP) to a protein, resulting in modifications known as AMPylation and UMPylation.</text>
</comment>
<comment type="cofactor">
    <cofactor evidence="8">
        <name>Mg(2+)</name>
        <dbReference type="ChEBI" id="CHEBI:18420"/>
    </cofactor>
    <cofactor evidence="8">
        <name>Mn(2+)</name>
        <dbReference type="ChEBI" id="CHEBI:29035"/>
    </cofactor>
</comment>
<dbReference type="EC" id="2.7.7.-" evidence="8"/>
<evidence type="ECO:0000256" key="5">
    <source>
        <dbReference type="ARBA" id="ARBA00022741"/>
    </source>
</evidence>
<keyword evidence="7 8" id="KW-0460">Magnesium</keyword>
<evidence type="ECO:0000256" key="7">
    <source>
        <dbReference type="ARBA" id="ARBA00022842"/>
    </source>
</evidence>
<feature type="binding site" evidence="8">
    <location>
        <position position="143"/>
    </location>
    <ligand>
        <name>ATP</name>
        <dbReference type="ChEBI" id="CHEBI:30616"/>
    </ligand>
</feature>
<dbReference type="Proteomes" id="UP000050497">
    <property type="component" value="Unassembled WGS sequence"/>
</dbReference>
<sequence length="512" mass="56144">MPSTSPEFPTRDTGPLADDTAIGGFVFDNSYARLPDRFHAKLPPAPVEAPRLIRLNHDLAEELGLDAQALDSPQGAQIFAGNILPKGAEPLAMAYAGHQFGHYTPQLGDGRAILLGEVIDRDGQRRDIQLKGSGRTPFSRRGDGRAALGPVLREYVVSEAMHALGVPTTRALAAVTTGEQVVRDAFLPGGIVTRVAASHIRVGTFQYFAAQGDHEAVATLADHAIARHCPQLAGQPDRHIGFYQEVLERQAALVAHWMSLGFIHGVMNTDNMAISGETIDYGPCAFMDAYDPATKFSFVDEYGRYAYVNQPRIAPWNLARLAEALLPHVDEDTERGIARLGEILATFPERYRAHWRAHMRAKIGLEREAEGDDALIEDLLEAMHQGGADFTLTFRGLTDAVFDDGADETIRDLFAQGDAIHAWLPRWRARIAMEATAPRETAKAMRAVNPAIIPRNHRVEAMIDAAVMRDDFGPFDELMQVLAEPFADKPQHAAFLAPPQAHERVTLTFCGT</sequence>
<dbReference type="GO" id="GO:0030145">
    <property type="term" value="F:manganese ion binding"/>
    <property type="evidence" value="ECO:0007669"/>
    <property type="project" value="UniProtKB-UniRule"/>
</dbReference>
<feature type="binding site" evidence="8">
    <location>
        <position position="280"/>
    </location>
    <ligand>
        <name>Mg(2+)</name>
        <dbReference type="ChEBI" id="CHEBI:18420"/>
    </ligand>
</feature>
<keyword evidence="8" id="KW-0464">Manganese</keyword>
<dbReference type="InterPro" id="IPR003846">
    <property type="entry name" value="SelO"/>
</dbReference>
<keyword evidence="6 8" id="KW-0067">ATP-binding</keyword>
<dbReference type="EMBL" id="LJSX01000006">
    <property type="protein sequence ID" value="KPQ11646.1"/>
    <property type="molecule type" value="Genomic_DNA"/>
</dbReference>
<dbReference type="PATRIC" id="fig|1653334.4.peg.2172"/>
<comment type="similarity">
    <text evidence="1 8">Belongs to the SELO family.</text>
</comment>
<feature type="binding site" evidence="8">
    <location>
        <position position="108"/>
    </location>
    <ligand>
        <name>ATP</name>
        <dbReference type="ChEBI" id="CHEBI:30616"/>
    </ligand>
</feature>
<feature type="binding site" evidence="8">
    <location>
        <position position="144"/>
    </location>
    <ligand>
        <name>ATP</name>
        <dbReference type="ChEBI" id="CHEBI:30616"/>
    </ligand>
</feature>
<evidence type="ECO:0000256" key="6">
    <source>
        <dbReference type="ARBA" id="ARBA00022840"/>
    </source>
</evidence>
<protein>
    <recommendedName>
        <fullName evidence="8">Protein nucleotidyltransferase YdiU</fullName>
        <ecNumber evidence="8">2.7.7.-</ecNumber>
    </recommendedName>
    <alternativeName>
        <fullName evidence="8">Protein adenylyltransferase YdiU</fullName>
        <ecNumber evidence="8">2.7.7.108</ecNumber>
    </alternativeName>
    <alternativeName>
        <fullName evidence="8">Protein uridylyltransferase YdiU</fullName>
        <ecNumber evidence="8">2.7.7.-</ecNumber>
    </alternativeName>
</protein>
<dbReference type="EMBL" id="FMBM01000002">
    <property type="protein sequence ID" value="SCC80306.1"/>
    <property type="molecule type" value="Genomic_DNA"/>
</dbReference>
<comment type="catalytic activity">
    <reaction evidence="8">
        <text>L-tyrosyl-[protein] + UTP = O-(5'-uridylyl)-L-tyrosyl-[protein] + diphosphate</text>
        <dbReference type="Rhea" id="RHEA:83887"/>
        <dbReference type="Rhea" id="RHEA-COMP:10136"/>
        <dbReference type="Rhea" id="RHEA-COMP:20238"/>
        <dbReference type="ChEBI" id="CHEBI:33019"/>
        <dbReference type="ChEBI" id="CHEBI:46398"/>
        <dbReference type="ChEBI" id="CHEBI:46858"/>
        <dbReference type="ChEBI" id="CHEBI:90602"/>
    </reaction>
</comment>
<gene>
    <name evidence="8" type="primary">ydiU</name>
    <name evidence="8" type="synonym">selO</name>
    <name evidence="10" type="ORF">GA0071312_1416</name>
    <name evidence="9" type="ORF">HLUCCO17_05525</name>
</gene>
<dbReference type="PANTHER" id="PTHR32057">
    <property type="entry name" value="PROTEIN ADENYLYLTRANSFERASE SELO, MITOCHONDRIAL"/>
    <property type="match status" value="1"/>
</dbReference>
<comment type="catalytic activity">
    <reaction evidence="8">
        <text>L-histidyl-[protein] + UTP = N(tele)-(5'-uridylyl)-L-histidyl-[protein] + diphosphate</text>
        <dbReference type="Rhea" id="RHEA:83891"/>
        <dbReference type="Rhea" id="RHEA-COMP:9745"/>
        <dbReference type="Rhea" id="RHEA-COMP:20239"/>
        <dbReference type="ChEBI" id="CHEBI:29979"/>
        <dbReference type="ChEBI" id="CHEBI:33019"/>
        <dbReference type="ChEBI" id="CHEBI:46398"/>
        <dbReference type="ChEBI" id="CHEBI:233474"/>
    </reaction>
</comment>
<evidence type="ECO:0000256" key="2">
    <source>
        <dbReference type="ARBA" id="ARBA00022679"/>
    </source>
</evidence>
<name>A0A0P7YC46_9HYPH</name>
<keyword evidence="12" id="KW-1185">Reference proteome</keyword>
<evidence type="ECO:0000313" key="11">
    <source>
        <dbReference type="Proteomes" id="UP000050497"/>
    </source>
</evidence>
<feature type="binding site" evidence="8">
    <location>
        <position position="280"/>
    </location>
    <ligand>
        <name>ATP</name>
        <dbReference type="ChEBI" id="CHEBI:30616"/>
    </ligand>
</feature>
<keyword evidence="5 8" id="KW-0547">Nucleotide-binding</keyword>
<evidence type="ECO:0000313" key="10">
    <source>
        <dbReference type="EMBL" id="SCC80306.1"/>
    </source>
</evidence>
<reference evidence="9 11" key="1">
    <citation type="submission" date="2015-09" db="EMBL/GenBank/DDBJ databases">
        <title>Identification and resolution of microdiversity through metagenomic sequencing of parallel consortia.</title>
        <authorList>
            <person name="Nelson W.C."/>
            <person name="Romine M.F."/>
            <person name="Lindemann S.R."/>
        </authorList>
    </citation>
    <scope>NUCLEOTIDE SEQUENCE [LARGE SCALE GENOMIC DNA]</scope>
    <source>
        <strain evidence="9">HL-109</strain>
    </source>
</reference>
<dbReference type="AlphaFoldDB" id="A0A0P7YC46"/>
<evidence type="ECO:0000256" key="8">
    <source>
        <dbReference type="HAMAP-Rule" id="MF_00692"/>
    </source>
</evidence>
<dbReference type="GO" id="GO:0000287">
    <property type="term" value="F:magnesium ion binding"/>
    <property type="evidence" value="ECO:0007669"/>
    <property type="project" value="UniProtKB-UniRule"/>
</dbReference>
<organism evidence="9 11">
    <name type="scientific">Saliniramus fredricksonii</name>
    <dbReference type="NCBI Taxonomy" id="1653334"/>
    <lineage>
        <taxon>Bacteria</taxon>
        <taxon>Pseudomonadati</taxon>
        <taxon>Pseudomonadota</taxon>
        <taxon>Alphaproteobacteria</taxon>
        <taxon>Hyphomicrobiales</taxon>
        <taxon>Salinarimonadaceae</taxon>
        <taxon>Saliniramus</taxon>
    </lineage>
</organism>
<feature type="active site" description="Proton acceptor" evidence="8">
    <location>
        <position position="270"/>
    </location>
</feature>
<comment type="catalytic activity">
    <reaction evidence="8">
        <text>L-seryl-[protein] + ATP = 3-O-(5'-adenylyl)-L-seryl-[protein] + diphosphate</text>
        <dbReference type="Rhea" id="RHEA:58120"/>
        <dbReference type="Rhea" id="RHEA-COMP:9863"/>
        <dbReference type="Rhea" id="RHEA-COMP:15073"/>
        <dbReference type="ChEBI" id="CHEBI:29999"/>
        <dbReference type="ChEBI" id="CHEBI:30616"/>
        <dbReference type="ChEBI" id="CHEBI:33019"/>
        <dbReference type="ChEBI" id="CHEBI:142516"/>
        <dbReference type="EC" id="2.7.7.108"/>
    </reaction>
</comment>
<evidence type="ECO:0000256" key="1">
    <source>
        <dbReference type="ARBA" id="ARBA00009747"/>
    </source>
</evidence>
<keyword evidence="2 8" id="KW-0808">Transferase</keyword>
<dbReference type="OrthoDB" id="9776281at2"/>
<dbReference type="Proteomes" id="UP000182800">
    <property type="component" value="Unassembled WGS sequence"/>
</dbReference>
<keyword evidence="3 8" id="KW-0548">Nucleotidyltransferase</keyword>
<dbReference type="PANTHER" id="PTHR32057:SF14">
    <property type="entry name" value="PROTEIN ADENYLYLTRANSFERASE SELO, MITOCHONDRIAL"/>
    <property type="match status" value="1"/>
</dbReference>
<evidence type="ECO:0000256" key="3">
    <source>
        <dbReference type="ARBA" id="ARBA00022695"/>
    </source>
</evidence>
<reference evidence="10 12" key="2">
    <citation type="submission" date="2016-08" db="EMBL/GenBank/DDBJ databases">
        <authorList>
            <person name="Varghese N."/>
            <person name="Submissions Spin"/>
        </authorList>
    </citation>
    <scope>NUCLEOTIDE SEQUENCE [LARGE SCALE GENOMIC DNA]</scope>
    <source>
        <strain evidence="10 12">HL-109</strain>
    </source>
</reference>
<comment type="caution">
    <text evidence="9">The sequence shown here is derived from an EMBL/GenBank/DDBJ whole genome shotgun (WGS) entry which is preliminary data.</text>
</comment>
<feature type="binding site" evidence="8">
    <location>
        <position position="131"/>
    </location>
    <ligand>
        <name>ATP</name>
        <dbReference type="ChEBI" id="CHEBI:30616"/>
    </ligand>
</feature>
<dbReference type="EC" id="2.7.7.108" evidence="8"/>
<feature type="binding site" evidence="8">
    <location>
        <position position="110"/>
    </location>
    <ligand>
        <name>ATP</name>
        <dbReference type="ChEBI" id="CHEBI:30616"/>
    </ligand>
</feature>
<evidence type="ECO:0000313" key="12">
    <source>
        <dbReference type="Proteomes" id="UP000182800"/>
    </source>
</evidence>
<evidence type="ECO:0000256" key="4">
    <source>
        <dbReference type="ARBA" id="ARBA00022723"/>
    </source>
</evidence>
<dbReference type="STRING" id="1653334.GA0071312_1416"/>
<proteinExistence type="inferred from homology"/>
<feature type="binding site" evidence="8">
    <location>
        <position position="271"/>
    </location>
    <ligand>
        <name>Mg(2+)</name>
        <dbReference type="ChEBI" id="CHEBI:18420"/>
    </ligand>
</feature>
<keyword evidence="4 8" id="KW-0479">Metal-binding</keyword>
<comment type="catalytic activity">
    <reaction evidence="8">
        <text>L-threonyl-[protein] + ATP = 3-O-(5'-adenylyl)-L-threonyl-[protein] + diphosphate</text>
        <dbReference type="Rhea" id="RHEA:54292"/>
        <dbReference type="Rhea" id="RHEA-COMP:11060"/>
        <dbReference type="Rhea" id="RHEA-COMP:13847"/>
        <dbReference type="ChEBI" id="CHEBI:30013"/>
        <dbReference type="ChEBI" id="CHEBI:30616"/>
        <dbReference type="ChEBI" id="CHEBI:33019"/>
        <dbReference type="ChEBI" id="CHEBI:138113"/>
        <dbReference type="EC" id="2.7.7.108"/>
    </reaction>
</comment>
<feature type="binding site" evidence="8">
    <location>
        <position position="194"/>
    </location>
    <ligand>
        <name>ATP</name>
        <dbReference type="ChEBI" id="CHEBI:30616"/>
    </ligand>
</feature>
<dbReference type="GO" id="GO:0070733">
    <property type="term" value="F:AMPylase activity"/>
    <property type="evidence" value="ECO:0007669"/>
    <property type="project" value="UniProtKB-EC"/>
</dbReference>
<feature type="binding site" evidence="8">
    <location>
        <position position="201"/>
    </location>
    <ligand>
        <name>ATP</name>
        <dbReference type="ChEBI" id="CHEBI:30616"/>
    </ligand>
</feature>
<dbReference type="HAMAP" id="MF_00692">
    <property type="entry name" value="SelO"/>
    <property type="match status" value="1"/>
</dbReference>
<evidence type="ECO:0000313" key="9">
    <source>
        <dbReference type="EMBL" id="KPQ11646.1"/>
    </source>
</evidence>
<dbReference type="NCBIfam" id="NF000658">
    <property type="entry name" value="PRK00029.1"/>
    <property type="match status" value="1"/>
</dbReference>
<dbReference type="GO" id="GO:0005524">
    <property type="term" value="F:ATP binding"/>
    <property type="evidence" value="ECO:0007669"/>
    <property type="project" value="UniProtKB-UniRule"/>
</dbReference>
<dbReference type="RefSeq" id="WP_083204407.1">
    <property type="nucleotide sequence ID" value="NZ_FMBM01000002.1"/>
</dbReference>
<dbReference type="Pfam" id="PF02696">
    <property type="entry name" value="SelO"/>
    <property type="match status" value="1"/>
</dbReference>
<accession>A0A0P7YC46</accession>
<comment type="catalytic activity">
    <reaction evidence="8">
        <text>L-tyrosyl-[protein] + ATP = O-(5'-adenylyl)-L-tyrosyl-[protein] + diphosphate</text>
        <dbReference type="Rhea" id="RHEA:54288"/>
        <dbReference type="Rhea" id="RHEA-COMP:10136"/>
        <dbReference type="Rhea" id="RHEA-COMP:13846"/>
        <dbReference type="ChEBI" id="CHEBI:30616"/>
        <dbReference type="ChEBI" id="CHEBI:33019"/>
        <dbReference type="ChEBI" id="CHEBI:46858"/>
        <dbReference type="ChEBI" id="CHEBI:83624"/>
        <dbReference type="EC" id="2.7.7.108"/>
    </reaction>
</comment>
<comment type="catalytic activity">
    <reaction evidence="8">
        <text>L-seryl-[protein] + UTP = O-(5'-uridylyl)-L-seryl-[protein] + diphosphate</text>
        <dbReference type="Rhea" id="RHEA:64604"/>
        <dbReference type="Rhea" id="RHEA-COMP:9863"/>
        <dbReference type="Rhea" id="RHEA-COMP:16635"/>
        <dbReference type="ChEBI" id="CHEBI:29999"/>
        <dbReference type="ChEBI" id="CHEBI:33019"/>
        <dbReference type="ChEBI" id="CHEBI:46398"/>
        <dbReference type="ChEBI" id="CHEBI:156051"/>
    </reaction>
</comment>
<feature type="binding site" evidence="8">
    <location>
        <position position="111"/>
    </location>
    <ligand>
        <name>ATP</name>
        <dbReference type="ChEBI" id="CHEBI:30616"/>
    </ligand>
</feature>